<name>A0A4S4N719_9APHY</name>
<protein>
    <submittedName>
        <fullName evidence="2">Uncharacterized protein</fullName>
    </submittedName>
</protein>
<gene>
    <name evidence="2" type="ORF">EUX98_g459</name>
</gene>
<keyword evidence="3" id="KW-1185">Reference proteome</keyword>
<evidence type="ECO:0000256" key="1">
    <source>
        <dbReference type="SAM" id="MobiDB-lite"/>
    </source>
</evidence>
<organism evidence="2 3">
    <name type="scientific">Antrodiella citrinella</name>
    <dbReference type="NCBI Taxonomy" id="2447956"/>
    <lineage>
        <taxon>Eukaryota</taxon>
        <taxon>Fungi</taxon>
        <taxon>Dikarya</taxon>
        <taxon>Basidiomycota</taxon>
        <taxon>Agaricomycotina</taxon>
        <taxon>Agaricomycetes</taxon>
        <taxon>Polyporales</taxon>
        <taxon>Steccherinaceae</taxon>
        <taxon>Antrodiella</taxon>
    </lineage>
</organism>
<sequence>MTFPRLCSSSGLAAQMLQGTAEEQAVGDHDSVRQIVDVSREVGAEEVNDVHCDSSVVDSEGVLADAAEVERKVELVVAESVERVVAEATQVEMRLAEIAEEVVEHKAADIHPPVVDTGYSQAGEEAEEVELQAVEAGSVAVVVFAAAKKDFADCRSHNLRTEPFVQEMDVVQRVQLVLLAIADYRQRVGEPVVPRQQLPNTQNNLPVQVAEVEDRVEEVADEERMEEPPQRDFCS</sequence>
<reference evidence="2 3" key="1">
    <citation type="submission" date="2019-02" db="EMBL/GenBank/DDBJ databases">
        <title>Genome sequencing of the rare red list fungi Antrodiella citrinella (Flaviporus citrinellus).</title>
        <authorList>
            <person name="Buettner E."/>
            <person name="Kellner H."/>
        </authorList>
    </citation>
    <scope>NUCLEOTIDE SEQUENCE [LARGE SCALE GENOMIC DNA]</scope>
    <source>
        <strain evidence="2 3">DSM 108506</strain>
    </source>
</reference>
<evidence type="ECO:0000313" key="3">
    <source>
        <dbReference type="Proteomes" id="UP000308730"/>
    </source>
</evidence>
<dbReference type="AlphaFoldDB" id="A0A4S4N719"/>
<feature type="compositionally biased region" description="Acidic residues" evidence="1">
    <location>
        <begin position="215"/>
        <end position="225"/>
    </location>
</feature>
<proteinExistence type="predicted"/>
<feature type="region of interest" description="Disordered" evidence="1">
    <location>
        <begin position="215"/>
        <end position="235"/>
    </location>
</feature>
<comment type="caution">
    <text evidence="2">The sequence shown here is derived from an EMBL/GenBank/DDBJ whole genome shotgun (WGS) entry which is preliminary data.</text>
</comment>
<feature type="compositionally biased region" description="Basic and acidic residues" evidence="1">
    <location>
        <begin position="226"/>
        <end position="235"/>
    </location>
</feature>
<dbReference type="Proteomes" id="UP000308730">
    <property type="component" value="Unassembled WGS sequence"/>
</dbReference>
<evidence type="ECO:0000313" key="2">
    <source>
        <dbReference type="EMBL" id="THH33751.1"/>
    </source>
</evidence>
<accession>A0A4S4N719</accession>
<dbReference type="EMBL" id="SGPM01000003">
    <property type="protein sequence ID" value="THH33751.1"/>
    <property type="molecule type" value="Genomic_DNA"/>
</dbReference>